<organism evidence="1">
    <name type="scientific">Ralstonia solanacearum</name>
    <name type="common">Pseudomonas solanacearum</name>
    <dbReference type="NCBI Taxonomy" id="305"/>
    <lineage>
        <taxon>Bacteria</taxon>
        <taxon>Pseudomonadati</taxon>
        <taxon>Pseudomonadota</taxon>
        <taxon>Betaproteobacteria</taxon>
        <taxon>Burkholderiales</taxon>
        <taxon>Burkholderiaceae</taxon>
        <taxon>Ralstonia</taxon>
        <taxon>Ralstonia solanacearum species complex</taxon>
    </lineage>
</organism>
<reference evidence="2" key="2">
    <citation type="submission" date="2021-10" db="EMBL/GenBank/DDBJ databases">
        <title>Complete genome sequences of five Ralstonia solancearum strains isolated from sunflower.</title>
        <authorList>
            <person name="She X."/>
            <person name="He Z."/>
        </authorList>
    </citation>
    <scope>NUCLEOTIDE SEQUENCE</scope>
    <source>
        <strain evidence="2">RS638</strain>
    </source>
</reference>
<dbReference type="PATRIC" id="fig|305.118.peg.2848"/>
<dbReference type="REBASE" id="134390">
    <property type="entry name" value="Rso232ORF1560014P"/>
</dbReference>
<dbReference type="AlphaFoldDB" id="A0A0S4X1L2"/>
<protein>
    <submittedName>
        <fullName evidence="1">Uncharacterized protein</fullName>
    </submittedName>
</protein>
<evidence type="ECO:0000313" key="2">
    <source>
        <dbReference type="EMBL" id="UZF15216.1"/>
    </source>
</evidence>
<sequence>MDNMINKTTAFDVFEKCVEAVQAGELIESISAKDKEFHFQNWFQKRLQSLAMHFEGSGRNTYPDFCLVEHTEGYEIKGLAWPGRERDYDSNSQVPTGYHNGRQIFYVFGRYPADLSGYADQGNGRKQYPVVDLVVCHGDFLNADHNYVHKNKSVKGFGTYGDIMIRDRKMYVAPTPFALTEGTTGLMTLILPENFGGDDRYQVVGNLTRVEAETLVVGYNFDLRTNELRAERVPNPESGTQHRFVAYRLKGQASKAVSMTGTPVLPDENDQRDEE</sequence>
<gene>
    <name evidence="2" type="ORF">LH706_01725</name>
    <name evidence="1" type="ORF">RUN215_v1_1560013</name>
</gene>
<name>A0A0S4X1L2_RALSL</name>
<evidence type="ECO:0000313" key="1">
    <source>
        <dbReference type="EMBL" id="CUV57884.1"/>
    </source>
</evidence>
<dbReference type="EMBL" id="CP085043">
    <property type="protein sequence ID" value="UZF15216.1"/>
    <property type="molecule type" value="Genomic_DNA"/>
</dbReference>
<proteinExistence type="predicted"/>
<reference evidence="1" key="1">
    <citation type="submission" date="2015-10" db="EMBL/GenBank/DDBJ databases">
        <authorList>
            <person name="Gilbert D.G."/>
        </authorList>
    </citation>
    <scope>NUCLEOTIDE SEQUENCE</scope>
    <source>
        <strain evidence="1">Phyl III-seqv23</strain>
    </source>
</reference>
<dbReference type="EMBL" id="LN899820">
    <property type="protein sequence ID" value="CUV57884.1"/>
    <property type="molecule type" value="Genomic_DNA"/>
</dbReference>
<accession>A0A0S4X1L2</accession>